<name>A0ACB8QIU4_9AGAM</name>
<sequence>MCRWFAYIGQQVHLCEWFAEVFDRLSLGLISQDPSAETDEEKEKEKDVRLRNIMYNTDGFGVAWYSTTRAEFDDDTFGPRPAMYKTIAPPKTDPTFLFLCANTASKCVLAHVRAASAPPIVPTNNHPFIFGRHSFMHNGGVAFFPEIRHALSQHKISPSILAQLQGNTDSEHLAAVYMTHLGDAQAAHSLEEMKAALLHTIRDMMEVQKAVLSPDQLTKAASSLNLCTTDGEQLVAIRYRNHSTQQPPSLYISTTAGIILNRKYPGSSFDPSELSLAADHPARKQHAKHVIVVSEPTTFDINEWRLMDKNELLTVGKDMTVTSEIVKLSF</sequence>
<gene>
    <name evidence="1" type="ORF">K488DRAFT_78896</name>
</gene>
<accession>A0ACB8QIU4</accession>
<dbReference type="Proteomes" id="UP000814128">
    <property type="component" value="Unassembled WGS sequence"/>
</dbReference>
<evidence type="ECO:0000313" key="1">
    <source>
        <dbReference type="EMBL" id="KAI0031736.1"/>
    </source>
</evidence>
<comment type="caution">
    <text evidence="1">The sequence shown here is derived from an EMBL/GenBank/DDBJ whole genome shotgun (WGS) entry which is preliminary data.</text>
</comment>
<organism evidence="1 2">
    <name type="scientific">Vararia minispora EC-137</name>
    <dbReference type="NCBI Taxonomy" id="1314806"/>
    <lineage>
        <taxon>Eukaryota</taxon>
        <taxon>Fungi</taxon>
        <taxon>Dikarya</taxon>
        <taxon>Basidiomycota</taxon>
        <taxon>Agaricomycotina</taxon>
        <taxon>Agaricomycetes</taxon>
        <taxon>Russulales</taxon>
        <taxon>Lachnocladiaceae</taxon>
        <taxon>Vararia</taxon>
    </lineage>
</organism>
<evidence type="ECO:0000313" key="2">
    <source>
        <dbReference type="Proteomes" id="UP000814128"/>
    </source>
</evidence>
<reference evidence="1" key="2">
    <citation type="journal article" date="2022" name="New Phytol.">
        <title>Evolutionary transition to the ectomycorrhizal habit in the genomes of a hyperdiverse lineage of mushroom-forming fungi.</title>
        <authorList>
            <person name="Looney B."/>
            <person name="Miyauchi S."/>
            <person name="Morin E."/>
            <person name="Drula E."/>
            <person name="Courty P.E."/>
            <person name="Kohler A."/>
            <person name="Kuo A."/>
            <person name="LaButti K."/>
            <person name="Pangilinan J."/>
            <person name="Lipzen A."/>
            <person name="Riley R."/>
            <person name="Andreopoulos W."/>
            <person name="He G."/>
            <person name="Johnson J."/>
            <person name="Nolan M."/>
            <person name="Tritt A."/>
            <person name="Barry K.W."/>
            <person name="Grigoriev I.V."/>
            <person name="Nagy L.G."/>
            <person name="Hibbett D."/>
            <person name="Henrissat B."/>
            <person name="Matheny P.B."/>
            <person name="Labbe J."/>
            <person name="Martin F.M."/>
        </authorList>
    </citation>
    <scope>NUCLEOTIDE SEQUENCE</scope>
    <source>
        <strain evidence="1">EC-137</strain>
    </source>
</reference>
<dbReference type="EMBL" id="MU273569">
    <property type="protein sequence ID" value="KAI0031736.1"/>
    <property type="molecule type" value="Genomic_DNA"/>
</dbReference>
<protein>
    <submittedName>
        <fullName evidence="1">N-terminal nucleophile aminohydrolase</fullName>
    </submittedName>
</protein>
<proteinExistence type="predicted"/>
<reference evidence="1" key="1">
    <citation type="submission" date="2021-02" db="EMBL/GenBank/DDBJ databases">
        <authorList>
            <consortium name="DOE Joint Genome Institute"/>
            <person name="Ahrendt S."/>
            <person name="Looney B.P."/>
            <person name="Miyauchi S."/>
            <person name="Morin E."/>
            <person name="Drula E."/>
            <person name="Courty P.E."/>
            <person name="Chicoki N."/>
            <person name="Fauchery L."/>
            <person name="Kohler A."/>
            <person name="Kuo A."/>
            <person name="Labutti K."/>
            <person name="Pangilinan J."/>
            <person name="Lipzen A."/>
            <person name="Riley R."/>
            <person name="Andreopoulos W."/>
            <person name="He G."/>
            <person name="Johnson J."/>
            <person name="Barry K.W."/>
            <person name="Grigoriev I.V."/>
            <person name="Nagy L."/>
            <person name="Hibbett D."/>
            <person name="Henrissat B."/>
            <person name="Matheny P.B."/>
            <person name="Labbe J."/>
            <person name="Martin F."/>
        </authorList>
    </citation>
    <scope>NUCLEOTIDE SEQUENCE</scope>
    <source>
        <strain evidence="1">EC-137</strain>
    </source>
</reference>
<keyword evidence="2" id="KW-1185">Reference proteome</keyword>